<accession>E1Y9M1</accession>
<dbReference type="AlphaFoldDB" id="E1Y9M1"/>
<evidence type="ECO:0000313" key="1">
    <source>
        <dbReference type="EMBL" id="CBX27265.1"/>
    </source>
</evidence>
<reference evidence="1" key="1">
    <citation type="journal article" date="2011" name="Environ. Microbiol.">
        <title>Genomic insights into the metabolic potential of the polycyclic aromatic hydrocarbon degrading sulfate-reducing Deltaproteobacterium N47.</title>
        <authorList>
            <person name="Bergmann F."/>
            <person name="Selesi D."/>
            <person name="Weinmaier T."/>
            <person name="Tischler P."/>
            <person name="Rattei T."/>
            <person name="Meckenstock R.U."/>
        </authorList>
    </citation>
    <scope>NUCLEOTIDE SEQUENCE</scope>
</reference>
<organism evidence="1">
    <name type="scientific">uncultured Desulfobacterium sp</name>
    <dbReference type="NCBI Taxonomy" id="201089"/>
    <lineage>
        <taxon>Bacteria</taxon>
        <taxon>Pseudomonadati</taxon>
        <taxon>Thermodesulfobacteriota</taxon>
        <taxon>Desulfobacteria</taxon>
        <taxon>Desulfobacterales</taxon>
        <taxon>Desulfobacteriaceae</taxon>
        <taxon>Desulfobacterium</taxon>
        <taxon>environmental samples</taxon>
    </lineage>
</organism>
<name>E1Y9M1_9BACT</name>
<protein>
    <submittedName>
        <fullName evidence="1">Uncharacterized protein</fullName>
    </submittedName>
</protein>
<gene>
    <name evidence="1" type="ORF">N47_I06850</name>
</gene>
<sequence>MLQSRGVFEISSHKAHYRKKQLENFTRRRPYYKDDNVHIEQKNWTHVRQ</sequence>
<proteinExistence type="predicted"/>
<dbReference type="EMBL" id="FR695865">
    <property type="protein sequence ID" value="CBX27265.1"/>
    <property type="molecule type" value="Genomic_DNA"/>
</dbReference>